<name>X6MCY3_RETFI</name>
<feature type="non-terminal residue" evidence="1">
    <location>
        <position position="246"/>
    </location>
</feature>
<evidence type="ECO:0008006" key="3">
    <source>
        <dbReference type="Google" id="ProtNLM"/>
    </source>
</evidence>
<dbReference type="Proteomes" id="UP000023152">
    <property type="component" value="Unassembled WGS sequence"/>
</dbReference>
<dbReference type="EMBL" id="ASPP01023042">
    <property type="protein sequence ID" value="ETO10870.1"/>
    <property type="molecule type" value="Genomic_DNA"/>
</dbReference>
<comment type="caution">
    <text evidence="1">The sequence shown here is derived from an EMBL/GenBank/DDBJ whole genome shotgun (WGS) entry which is preliminary data.</text>
</comment>
<protein>
    <recommendedName>
        <fullName evidence="3">CHAT domain-containing protein</fullName>
    </recommendedName>
</protein>
<sequence>MKKIAFLKHKPKTYKLDDATAITAWLEPAAKQLQKENDLNDNERDIIEGIFLVILKYENLRSEVQTNPATIKTPNFCRRVTETKQSAHITKVGEVITPSNSLGRTLQQNLGSELDNEKYCSDSEIVLSKKREQHYYIDMPNNLDIALLSTNPIVNYGENDLDGAAKEETLLNKILNKADKQIHVFCSVLTKNSLLHCLRNAQIVHISGHGVANNELYVEDGFGGVTVISGDDIQSALAQGPKVVKL</sequence>
<evidence type="ECO:0000313" key="2">
    <source>
        <dbReference type="Proteomes" id="UP000023152"/>
    </source>
</evidence>
<accession>X6MCY3</accession>
<dbReference type="AlphaFoldDB" id="X6MCY3"/>
<reference evidence="1 2" key="1">
    <citation type="journal article" date="2013" name="Curr. Biol.">
        <title>The Genome of the Foraminiferan Reticulomyxa filosa.</title>
        <authorList>
            <person name="Glockner G."/>
            <person name="Hulsmann N."/>
            <person name="Schleicher M."/>
            <person name="Noegel A.A."/>
            <person name="Eichinger L."/>
            <person name="Gallinger C."/>
            <person name="Pawlowski J."/>
            <person name="Sierra R."/>
            <person name="Euteneuer U."/>
            <person name="Pillet L."/>
            <person name="Moustafa A."/>
            <person name="Platzer M."/>
            <person name="Groth M."/>
            <person name="Szafranski K."/>
            <person name="Schliwa M."/>
        </authorList>
    </citation>
    <scope>NUCLEOTIDE SEQUENCE [LARGE SCALE GENOMIC DNA]</scope>
</reference>
<proteinExistence type="predicted"/>
<organism evidence="1 2">
    <name type="scientific">Reticulomyxa filosa</name>
    <dbReference type="NCBI Taxonomy" id="46433"/>
    <lineage>
        <taxon>Eukaryota</taxon>
        <taxon>Sar</taxon>
        <taxon>Rhizaria</taxon>
        <taxon>Retaria</taxon>
        <taxon>Foraminifera</taxon>
        <taxon>Monothalamids</taxon>
        <taxon>Reticulomyxidae</taxon>
        <taxon>Reticulomyxa</taxon>
    </lineage>
</organism>
<evidence type="ECO:0000313" key="1">
    <source>
        <dbReference type="EMBL" id="ETO10870.1"/>
    </source>
</evidence>
<gene>
    <name evidence="1" type="ORF">RFI_26508</name>
</gene>
<keyword evidence="2" id="KW-1185">Reference proteome</keyword>